<dbReference type="PANTHER" id="PTHR21248:SF22">
    <property type="entry name" value="PHOSPHOLIPASE D"/>
    <property type="match status" value="1"/>
</dbReference>
<sequence>MLVIDGEIASVGTANMDFRSFRLNFEVNAFIYEKALAQKLEDIFLEDILKSYQLTPELYKERSLWIKFKEAISRLLAPIL</sequence>
<dbReference type="InterPro" id="IPR001736">
    <property type="entry name" value="PLipase_D/transphosphatidylase"/>
</dbReference>
<dbReference type="Gene3D" id="3.30.870.10">
    <property type="entry name" value="Endonuclease Chain A"/>
    <property type="match status" value="1"/>
</dbReference>
<organism evidence="2 3">
    <name type="scientific">Listeria fleischmannii FSL S10-1203</name>
    <dbReference type="NCBI Taxonomy" id="1265822"/>
    <lineage>
        <taxon>Bacteria</taxon>
        <taxon>Bacillati</taxon>
        <taxon>Bacillota</taxon>
        <taxon>Bacilli</taxon>
        <taxon>Bacillales</taxon>
        <taxon>Listeriaceae</taxon>
        <taxon>Listeria</taxon>
    </lineage>
</organism>
<dbReference type="EMBL" id="AODM01000005">
    <property type="protein sequence ID" value="EUJ64773.1"/>
    <property type="molecule type" value="Genomic_DNA"/>
</dbReference>
<dbReference type="Proteomes" id="UP000019241">
    <property type="component" value="Unassembled WGS sequence"/>
</dbReference>
<gene>
    <name evidence="2" type="ORF">MCOL2_01160</name>
</gene>
<evidence type="ECO:0000313" key="2">
    <source>
        <dbReference type="EMBL" id="EUJ64773.1"/>
    </source>
</evidence>
<name>W7E2C8_9LIST</name>
<comment type="caution">
    <text evidence="2">The sequence shown here is derived from an EMBL/GenBank/DDBJ whole genome shotgun (WGS) entry which is preliminary data.</text>
</comment>
<reference evidence="2 3" key="1">
    <citation type="submission" date="2012-12" db="EMBL/GenBank/DDBJ databases">
        <title>Novel taxa of Listeriaceae from agricultural environments in the United States.</title>
        <authorList>
            <person name="den Bakker H.C."/>
            <person name="Allred A."/>
            <person name="Warchocki S."/>
            <person name="Wright E.M."/>
            <person name="Burrell A."/>
            <person name="Nightingale K.K."/>
            <person name="Kephart D."/>
            <person name="Wiedmann M."/>
        </authorList>
    </citation>
    <scope>NUCLEOTIDE SEQUENCE [LARGE SCALE GENOMIC DNA]</scope>
    <source>
        <strain evidence="2 3">FSL S10-1203</strain>
    </source>
</reference>
<evidence type="ECO:0000259" key="1">
    <source>
        <dbReference type="PROSITE" id="PS50035"/>
    </source>
</evidence>
<dbReference type="InterPro" id="IPR025202">
    <property type="entry name" value="PLD-like_dom"/>
</dbReference>
<dbReference type="AlphaFoldDB" id="W7E2C8"/>
<feature type="domain" description="PLD phosphodiesterase" evidence="1">
    <location>
        <begin position="1"/>
        <end position="20"/>
    </location>
</feature>
<dbReference type="PANTHER" id="PTHR21248">
    <property type="entry name" value="CARDIOLIPIN SYNTHASE"/>
    <property type="match status" value="1"/>
</dbReference>
<dbReference type="PATRIC" id="fig|1265822.4.peg.237"/>
<protein>
    <submittedName>
        <fullName evidence="2">Cardiolipin synthetase</fullName>
    </submittedName>
</protein>
<dbReference type="GO" id="GO:0032049">
    <property type="term" value="P:cardiolipin biosynthetic process"/>
    <property type="evidence" value="ECO:0007669"/>
    <property type="project" value="UniProtKB-ARBA"/>
</dbReference>
<dbReference type="SUPFAM" id="SSF56024">
    <property type="entry name" value="Phospholipase D/nuclease"/>
    <property type="match status" value="1"/>
</dbReference>
<dbReference type="GO" id="GO:0030572">
    <property type="term" value="F:phosphatidyltransferase activity"/>
    <property type="evidence" value="ECO:0007669"/>
    <property type="project" value="UniProtKB-ARBA"/>
</dbReference>
<dbReference type="Pfam" id="PF13091">
    <property type="entry name" value="PLDc_2"/>
    <property type="match status" value="1"/>
</dbReference>
<accession>W7E2C8</accession>
<evidence type="ECO:0000313" key="3">
    <source>
        <dbReference type="Proteomes" id="UP000019241"/>
    </source>
</evidence>
<proteinExistence type="predicted"/>
<dbReference type="PROSITE" id="PS50035">
    <property type="entry name" value="PLD"/>
    <property type="match status" value="1"/>
</dbReference>